<organism evidence="1 2">
    <name type="scientific">Oribacterium sinus F0268</name>
    <dbReference type="NCBI Taxonomy" id="585501"/>
    <lineage>
        <taxon>Bacteria</taxon>
        <taxon>Bacillati</taxon>
        <taxon>Bacillota</taxon>
        <taxon>Clostridia</taxon>
        <taxon>Lachnospirales</taxon>
        <taxon>Lachnospiraceae</taxon>
        <taxon>Oribacterium</taxon>
    </lineage>
</organism>
<accession>C2KZH7</accession>
<dbReference type="Proteomes" id="UP000004121">
    <property type="component" value="Unassembled WGS sequence"/>
</dbReference>
<evidence type="ECO:0000313" key="2">
    <source>
        <dbReference type="Proteomes" id="UP000004121"/>
    </source>
</evidence>
<protein>
    <submittedName>
        <fullName evidence="1">Uncharacterized protein</fullName>
    </submittedName>
</protein>
<dbReference type="RefSeq" id="WP_007157042.1">
    <property type="nucleotide sequence ID" value="NZ_GG668534.1"/>
</dbReference>
<gene>
    <name evidence="1" type="ORF">HMPREF6123_1896</name>
</gene>
<name>C2KZH7_9FIRM</name>
<dbReference type="HOGENOM" id="CLU_073053_0_0_9"/>
<dbReference type="EMBL" id="ACKX01000189">
    <property type="protein sequence ID" value="EEJ50807.1"/>
    <property type="molecule type" value="Genomic_DNA"/>
</dbReference>
<sequence>MDNSCAILVLGCDKNISVLNIFFDFLKKFWPNCKYPIYLGLEKSTVRYEGVSTLNSNEKQWAKRIKSYLMSLKEERVLIILDDFLPEAPVDFHKIETYIAYMKENQDIVTISLAEIYDKANFPSTYPGLMRRKSRGDYLLNMQVGLWNKSILCALLRDKETPWETELFGSIRARKYAKYQFLCIPSDQNSPYRYGRGWLLVRGCWNGNEIKRLGLESYYKDIFDGKDIIYKGFMHISFIQRVIRRLRIIYRKMLSRVGVYI</sequence>
<keyword evidence="2" id="KW-1185">Reference proteome</keyword>
<reference evidence="1 2" key="1">
    <citation type="submission" date="2009-04" db="EMBL/GenBank/DDBJ databases">
        <authorList>
            <person name="Qin X."/>
            <person name="Bachman B."/>
            <person name="Battles P."/>
            <person name="Bell A."/>
            <person name="Bess C."/>
            <person name="Bickham C."/>
            <person name="Chaboub L."/>
            <person name="Chen D."/>
            <person name="Coyle M."/>
            <person name="Deiros D.R."/>
            <person name="Dinh H."/>
            <person name="Forbes L."/>
            <person name="Fowler G."/>
            <person name="Francisco L."/>
            <person name="Fu Q."/>
            <person name="Gubbala S."/>
            <person name="Hale W."/>
            <person name="Han Y."/>
            <person name="Hemphill L."/>
            <person name="Highlander S.K."/>
            <person name="Hirani K."/>
            <person name="Hogues M."/>
            <person name="Jackson L."/>
            <person name="Jakkamsetti A."/>
            <person name="Javaid M."/>
            <person name="Jiang H."/>
            <person name="Korchina V."/>
            <person name="Kovar C."/>
            <person name="Lara F."/>
            <person name="Lee S."/>
            <person name="Mata R."/>
            <person name="Mathew T."/>
            <person name="Moen C."/>
            <person name="Morales K."/>
            <person name="Munidasa M."/>
            <person name="Nazareth L."/>
            <person name="Ngo R."/>
            <person name="Nguyen L."/>
            <person name="Okwuonu G."/>
            <person name="Ongeri F."/>
            <person name="Patil S."/>
            <person name="Petrosino J."/>
            <person name="Pham C."/>
            <person name="Pham P."/>
            <person name="Pu L.-L."/>
            <person name="Puazo M."/>
            <person name="Raj R."/>
            <person name="Reid J."/>
            <person name="Rouhana J."/>
            <person name="Saada N."/>
            <person name="Shang Y."/>
            <person name="Simmons D."/>
            <person name="Thornton R."/>
            <person name="Warren J."/>
            <person name="Weissenberger G."/>
            <person name="Zhang J."/>
            <person name="Zhang L."/>
            <person name="Zhou C."/>
            <person name="Zhu D."/>
            <person name="Muzny D."/>
            <person name="Worley K."/>
            <person name="Gibbs R."/>
        </authorList>
    </citation>
    <scope>NUCLEOTIDE SEQUENCE [LARGE SCALE GENOMIC DNA]</scope>
    <source>
        <strain evidence="1 2">F0268</strain>
    </source>
</reference>
<comment type="caution">
    <text evidence="1">The sequence shown here is derived from an EMBL/GenBank/DDBJ whole genome shotgun (WGS) entry which is preliminary data.</text>
</comment>
<dbReference type="OrthoDB" id="8807075at2"/>
<dbReference type="eggNOG" id="ENOG5032ZXX">
    <property type="taxonomic scope" value="Bacteria"/>
</dbReference>
<dbReference type="AlphaFoldDB" id="C2KZH7"/>
<proteinExistence type="predicted"/>
<evidence type="ECO:0000313" key="1">
    <source>
        <dbReference type="EMBL" id="EEJ50807.1"/>
    </source>
</evidence>
<dbReference type="STRING" id="585501.HMPREF6123_1896"/>
<dbReference type="InParanoid" id="C2KZH7"/>